<feature type="transmembrane region" description="Helical" evidence="5">
    <location>
        <begin position="12"/>
        <end position="30"/>
    </location>
</feature>
<dbReference type="InterPro" id="IPR003382">
    <property type="entry name" value="Flavoprotein"/>
</dbReference>
<evidence type="ECO:0000259" key="6">
    <source>
        <dbReference type="Pfam" id="PF02441"/>
    </source>
</evidence>
<keyword evidence="4 7" id="KW-0808">Transferase</keyword>
<dbReference type="InterPro" id="IPR036551">
    <property type="entry name" value="Flavin_trans-like"/>
</dbReference>
<evidence type="ECO:0000256" key="2">
    <source>
        <dbReference type="ARBA" id="ARBA00022630"/>
    </source>
</evidence>
<evidence type="ECO:0000313" key="8">
    <source>
        <dbReference type="Proteomes" id="UP000029861"/>
    </source>
</evidence>
<proteinExistence type="predicted"/>
<feature type="domain" description="Flavoprotein" evidence="6">
    <location>
        <begin position="13"/>
        <end position="182"/>
    </location>
</feature>
<dbReference type="RefSeq" id="WP_052089178.1">
    <property type="nucleotide sequence ID" value="NZ_JRPK02000003.1"/>
</dbReference>
<evidence type="ECO:0000256" key="1">
    <source>
        <dbReference type="ARBA" id="ARBA00022602"/>
    </source>
</evidence>
<keyword evidence="3" id="KW-0288">FMN</keyword>
<evidence type="ECO:0000313" key="7">
    <source>
        <dbReference type="EMBL" id="TLD99295.1"/>
    </source>
</evidence>
<dbReference type="EMBL" id="JRPK02000003">
    <property type="protein sequence ID" value="TLD99295.1"/>
    <property type="molecule type" value="Genomic_DNA"/>
</dbReference>
<keyword evidence="5" id="KW-0812">Transmembrane</keyword>
<dbReference type="GO" id="GO:0004659">
    <property type="term" value="F:prenyltransferase activity"/>
    <property type="evidence" value="ECO:0007669"/>
    <property type="project" value="UniProtKB-KW"/>
</dbReference>
<comment type="caution">
    <text evidence="7">The sequence shown here is derived from an EMBL/GenBank/DDBJ whole genome shotgun (WGS) entry which is preliminary data.</text>
</comment>
<evidence type="ECO:0000256" key="5">
    <source>
        <dbReference type="SAM" id="Phobius"/>
    </source>
</evidence>
<keyword evidence="5" id="KW-1133">Transmembrane helix</keyword>
<protein>
    <submittedName>
        <fullName evidence="7">UbiX family flavin prenyltransferase</fullName>
    </submittedName>
</protein>
<dbReference type="AlphaFoldDB" id="A0A4U8TH37"/>
<accession>A0A4U8TH37</accession>
<keyword evidence="1" id="KW-0637">Prenyltransferase</keyword>
<reference evidence="7 8" key="1">
    <citation type="journal article" date="2014" name="Genome Announc.">
        <title>Draft genome sequences of eight enterohepatic helicobacter species isolated from both laboratory and wild rodents.</title>
        <authorList>
            <person name="Sheh A."/>
            <person name="Shen Z."/>
            <person name="Fox J.G."/>
        </authorList>
    </citation>
    <scope>NUCLEOTIDE SEQUENCE [LARGE SCALE GENOMIC DNA]</scope>
    <source>
        <strain evidence="7 8">ATCC 49310</strain>
    </source>
</reference>
<keyword evidence="2" id="KW-0285">Flavoprotein</keyword>
<dbReference type="NCBIfam" id="TIGR00421">
    <property type="entry name" value="ubiX_pad"/>
    <property type="match status" value="1"/>
</dbReference>
<gene>
    <name evidence="7" type="ORF">LS80_001225</name>
</gene>
<sequence>MNYREKDSNLAPIVLGISGGSCIELALHFIKQFPKDRMLYIVPTQNAALLCQAEKKQNLKNLINAIRTDNIAFYDSMTSPLASGSFYFESCIILPTSSNTLSSIANGLQSNLLTRIGAVCLKEKRNLVLGVREMPLSAILLENMAKLANLGVYVAPPIAGYYGGIYDLESLHDFLIGRYFDMLNIPHDLFVRWGVNKQ</sequence>
<dbReference type="SUPFAM" id="SSF52507">
    <property type="entry name" value="Homo-oligomeric flavin-containing Cys decarboxylases, HFCD"/>
    <property type="match status" value="1"/>
</dbReference>
<organism evidence="7 8">
    <name type="scientific">Helicobacter trogontum</name>
    <dbReference type="NCBI Taxonomy" id="50960"/>
    <lineage>
        <taxon>Bacteria</taxon>
        <taxon>Pseudomonadati</taxon>
        <taxon>Campylobacterota</taxon>
        <taxon>Epsilonproteobacteria</taxon>
        <taxon>Campylobacterales</taxon>
        <taxon>Helicobacteraceae</taxon>
        <taxon>Helicobacter</taxon>
    </lineage>
</organism>
<dbReference type="Pfam" id="PF02441">
    <property type="entry name" value="Flavoprotein"/>
    <property type="match status" value="1"/>
</dbReference>
<evidence type="ECO:0000256" key="4">
    <source>
        <dbReference type="ARBA" id="ARBA00022679"/>
    </source>
</evidence>
<dbReference type="Proteomes" id="UP000029861">
    <property type="component" value="Unassembled WGS sequence"/>
</dbReference>
<dbReference type="Gene3D" id="3.40.50.1950">
    <property type="entry name" value="Flavin prenyltransferase-like"/>
    <property type="match status" value="1"/>
</dbReference>
<evidence type="ECO:0000256" key="3">
    <source>
        <dbReference type="ARBA" id="ARBA00022643"/>
    </source>
</evidence>
<dbReference type="InterPro" id="IPR004507">
    <property type="entry name" value="UbiX-like"/>
</dbReference>
<dbReference type="STRING" id="50960.LS81_02525"/>
<name>A0A4U8TH37_9HELI</name>
<keyword evidence="5" id="KW-0472">Membrane</keyword>
<dbReference type="PROSITE" id="PS51257">
    <property type="entry name" value="PROKAR_LIPOPROTEIN"/>
    <property type="match status" value="1"/>
</dbReference>